<dbReference type="Gene3D" id="2.60.40.3110">
    <property type="match status" value="1"/>
</dbReference>
<comment type="subcellular location">
    <subcellularLocation>
        <location evidence="1">Cell outer membrane</location>
        <topology evidence="1">Multi-pass membrane protein</topology>
    </subcellularLocation>
</comment>
<dbReference type="InterPro" id="IPR043142">
    <property type="entry name" value="PapC-like_C_sf"/>
</dbReference>
<dbReference type="AlphaFoldDB" id="A0A379F7J2"/>
<dbReference type="GO" id="GO:0009297">
    <property type="term" value="P:pilus assembly"/>
    <property type="evidence" value="ECO:0007669"/>
    <property type="project" value="InterPro"/>
</dbReference>
<dbReference type="OrthoDB" id="6554712at2"/>
<keyword evidence="5" id="KW-0812">Transmembrane</keyword>
<dbReference type="InterPro" id="IPR037224">
    <property type="entry name" value="PapC_N_sf"/>
</dbReference>
<dbReference type="InterPro" id="IPR025885">
    <property type="entry name" value="PapC_N"/>
</dbReference>
<dbReference type="RefSeq" id="WP_036939791.1">
    <property type="nucleotide sequence ID" value="NZ_CAXOHZ010000014.1"/>
</dbReference>
<dbReference type="GO" id="GO:0015473">
    <property type="term" value="F:fimbrial usher porin activity"/>
    <property type="evidence" value="ECO:0007669"/>
    <property type="project" value="InterPro"/>
</dbReference>
<dbReference type="SUPFAM" id="SSF141729">
    <property type="entry name" value="FimD N-terminal domain-like"/>
    <property type="match status" value="1"/>
</dbReference>
<reference evidence="12 13" key="1">
    <citation type="submission" date="2018-06" db="EMBL/GenBank/DDBJ databases">
        <authorList>
            <consortium name="Pathogen Informatics"/>
            <person name="Doyle S."/>
        </authorList>
    </citation>
    <scope>NUCLEOTIDE SEQUENCE [LARGE SCALE GENOMIC DNA]</scope>
    <source>
        <strain evidence="12 13">NCTC10376</strain>
    </source>
</reference>
<feature type="domain" description="PapC-like C-terminal" evidence="10">
    <location>
        <begin position="761"/>
        <end position="817"/>
    </location>
</feature>
<dbReference type="EMBL" id="UGTW01000001">
    <property type="protein sequence ID" value="SUC15605.1"/>
    <property type="molecule type" value="Genomic_DNA"/>
</dbReference>
<dbReference type="Gene3D" id="3.10.20.410">
    <property type="match status" value="1"/>
</dbReference>
<feature type="domain" description="PapC N-terminal" evidence="11">
    <location>
        <begin position="28"/>
        <end position="177"/>
    </location>
</feature>
<evidence type="ECO:0000256" key="9">
    <source>
        <dbReference type="SAM" id="SignalP"/>
    </source>
</evidence>
<dbReference type="PANTHER" id="PTHR30451:SF10">
    <property type="entry name" value="OUTER MEMBRANE USHER PROTEIN YFCU-RELATED"/>
    <property type="match status" value="1"/>
</dbReference>
<dbReference type="Pfam" id="PF13954">
    <property type="entry name" value="PapC_N"/>
    <property type="match status" value="1"/>
</dbReference>
<evidence type="ECO:0000256" key="2">
    <source>
        <dbReference type="ARBA" id="ARBA00008064"/>
    </source>
</evidence>
<evidence type="ECO:0000259" key="11">
    <source>
        <dbReference type="Pfam" id="PF13954"/>
    </source>
</evidence>
<sequence>MNMLISKNMAKVVFLLTMSPCFYAYSVEFNTDILDASDAANIDISQFNSAGYIMPGDYHLTIFSNGERIGPSQKISVYPVEKTASSENIFNTVCVPSNNLDKLGLTEEAEKKVLTHHDGQCLDLSPLTGTNLTFDLPSLALKLTVPQTWLQYSDPSWVPPSRWEEGIVGAFIDYTLSLSGAKYNSGSKSVYTSMNGTSGFNMGVWRFRSDYSMSYQKENGGNSGDNHESHNFDFNRFYAYRSIKALAATLTIGENYFYSQLFDAWQYTGITLESDDRMLPPKLVGYAPEIVGVAKTNATIIVKSQDRIILETTVPPGPFRIQTLDSSIQGQLDVTIREDNGEERKFTISTATLPYLTRPGQIRYKLVGGKTRYADHRLTGDSAIGGEISYGVSNAWSLYGGSQLSQHYQSVAIGVGRDLSMFGALSFDINQSFAKLSERDKQGRSYRVNYSKSFDEVKTNITFAGYRFTDEDYRTLSQTMEERRTGQDAYSPKESYQIYLNKYFDNFSLSLNYQHNTFWNSRSQTQYGIYANTRFSLSKVKIRDINLTLSAFRSQREGVNDDTLSLYMSVPFDQGGNLTFSEQYTKTDGKGRYSHNVGYSGYDEGLSYSMNAGLTHGKDVDSESSFSGYVSKDMSLANLAASASYVPSQYKSLSGTVSGGVTGTSHGLVLHQPAYGDTRLIIETPGISDVPIEGESVKTNTFGLAVIPSVTSFRSSSAAIDVSALPDNYDAIDTMTDVTLTRGAIGYRQMKVIKGYKLFATVNMSDGKHPPFGASIRNKDNVELGIVGDEGIAWVVGVAENEELGVFWGNEKRCAINIPETIDPKTQMLLMPCK</sequence>
<dbReference type="Gene3D" id="2.60.40.2610">
    <property type="entry name" value="Outer membrane usher protein FimD, plug domain"/>
    <property type="match status" value="1"/>
</dbReference>
<gene>
    <name evidence="12" type="primary">papC</name>
    <name evidence="12" type="ORF">NCTC10376_01456</name>
</gene>
<evidence type="ECO:0000256" key="6">
    <source>
        <dbReference type="ARBA" id="ARBA00022729"/>
    </source>
</evidence>
<evidence type="ECO:0000256" key="7">
    <source>
        <dbReference type="ARBA" id="ARBA00023136"/>
    </source>
</evidence>
<dbReference type="Pfam" id="PF13953">
    <property type="entry name" value="PapC_C"/>
    <property type="match status" value="1"/>
</dbReference>
<keyword evidence="4" id="KW-1134">Transmembrane beta strand</keyword>
<evidence type="ECO:0000256" key="4">
    <source>
        <dbReference type="ARBA" id="ARBA00022452"/>
    </source>
</evidence>
<dbReference type="Proteomes" id="UP000254331">
    <property type="component" value="Unassembled WGS sequence"/>
</dbReference>
<dbReference type="InterPro" id="IPR000015">
    <property type="entry name" value="Fimb_usher"/>
</dbReference>
<evidence type="ECO:0000259" key="10">
    <source>
        <dbReference type="Pfam" id="PF13953"/>
    </source>
</evidence>
<keyword evidence="3" id="KW-0813">Transport</keyword>
<name>A0A379F7J2_PROVU</name>
<dbReference type="PANTHER" id="PTHR30451">
    <property type="entry name" value="OUTER MEMBRANE USHER PROTEIN"/>
    <property type="match status" value="1"/>
</dbReference>
<dbReference type="GO" id="GO:0009279">
    <property type="term" value="C:cell outer membrane"/>
    <property type="evidence" value="ECO:0007669"/>
    <property type="project" value="UniProtKB-SubCell"/>
</dbReference>
<evidence type="ECO:0000256" key="5">
    <source>
        <dbReference type="ARBA" id="ARBA00022692"/>
    </source>
</evidence>
<accession>A0A379F7J2</accession>
<dbReference type="InterPro" id="IPR025949">
    <property type="entry name" value="PapC-like_C"/>
</dbReference>
<evidence type="ECO:0000313" key="13">
    <source>
        <dbReference type="Proteomes" id="UP000254331"/>
    </source>
</evidence>
<evidence type="ECO:0000256" key="3">
    <source>
        <dbReference type="ARBA" id="ARBA00022448"/>
    </source>
</evidence>
<dbReference type="Pfam" id="PF00577">
    <property type="entry name" value="Usher"/>
    <property type="match status" value="1"/>
</dbReference>
<keyword evidence="7" id="KW-0472">Membrane</keyword>
<evidence type="ECO:0000313" key="12">
    <source>
        <dbReference type="EMBL" id="SUC15605.1"/>
    </source>
</evidence>
<protein>
    <submittedName>
        <fullName evidence="12">Fimbrial outer membrane usher protein</fullName>
    </submittedName>
</protein>
<dbReference type="Gene3D" id="2.60.40.2070">
    <property type="match status" value="1"/>
</dbReference>
<comment type="similarity">
    <text evidence="2">Belongs to the fimbrial export usher family.</text>
</comment>
<organism evidence="12 13">
    <name type="scientific">Proteus vulgaris</name>
    <dbReference type="NCBI Taxonomy" id="585"/>
    <lineage>
        <taxon>Bacteria</taxon>
        <taxon>Pseudomonadati</taxon>
        <taxon>Pseudomonadota</taxon>
        <taxon>Gammaproteobacteria</taxon>
        <taxon>Enterobacterales</taxon>
        <taxon>Morganellaceae</taxon>
        <taxon>Proteus</taxon>
    </lineage>
</organism>
<proteinExistence type="inferred from homology"/>
<keyword evidence="6 9" id="KW-0732">Signal</keyword>
<feature type="chain" id="PRO_5016599320" evidence="9">
    <location>
        <begin position="25"/>
        <end position="834"/>
    </location>
</feature>
<evidence type="ECO:0000256" key="1">
    <source>
        <dbReference type="ARBA" id="ARBA00004571"/>
    </source>
</evidence>
<keyword evidence="8" id="KW-0998">Cell outer membrane</keyword>
<evidence type="ECO:0000256" key="8">
    <source>
        <dbReference type="ARBA" id="ARBA00023237"/>
    </source>
</evidence>
<feature type="signal peptide" evidence="9">
    <location>
        <begin position="1"/>
        <end position="24"/>
    </location>
</feature>
<dbReference type="InterPro" id="IPR042186">
    <property type="entry name" value="FimD_plug_dom"/>
</dbReference>